<feature type="compositionally biased region" description="Gly residues" evidence="1">
    <location>
        <begin position="382"/>
        <end position="414"/>
    </location>
</feature>
<reference evidence="3" key="1">
    <citation type="submission" date="2019-08" db="EMBL/GenBank/DDBJ databases">
        <title>Complete genome sequence of a mangrove-derived Streptomyces xiamenensis.</title>
        <authorList>
            <person name="Xu J."/>
        </authorList>
    </citation>
    <scope>NUCLEOTIDE SEQUENCE</scope>
    <source>
        <strain evidence="3">318</strain>
    </source>
</reference>
<feature type="transmembrane region" description="Helical" evidence="2">
    <location>
        <begin position="108"/>
        <end position="127"/>
    </location>
</feature>
<feature type="compositionally biased region" description="Basic and acidic residues" evidence="1">
    <location>
        <begin position="177"/>
        <end position="186"/>
    </location>
</feature>
<keyword evidence="4" id="KW-1185">Reference proteome</keyword>
<proteinExistence type="predicted"/>
<dbReference type="STRING" id="408015.SXIM_24930"/>
<accession>A0A0F7FTZ3</accession>
<organism evidence="3 4">
    <name type="scientific">Streptomyces xiamenensis</name>
    <dbReference type="NCBI Taxonomy" id="408015"/>
    <lineage>
        <taxon>Bacteria</taxon>
        <taxon>Bacillati</taxon>
        <taxon>Actinomycetota</taxon>
        <taxon>Actinomycetes</taxon>
        <taxon>Kitasatosporales</taxon>
        <taxon>Streptomycetaceae</taxon>
        <taxon>Streptomyces</taxon>
    </lineage>
</organism>
<feature type="region of interest" description="Disordered" evidence="1">
    <location>
        <begin position="333"/>
        <end position="446"/>
    </location>
</feature>
<feature type="region of interest" description="Disordered" evidence="1">
    <location>
        <begin position="1"/>
        <end position="67"/>
    </location>
</feature>
<feature type="compositionally biased region" description="Gly residues" evidence="1">
    <location>
        <begin position="349"/>
        <end position="372"/>
    </location>
</feature>
<keyword evidence="2" id="KW-0812">Transmembrane</keyword>
<sequence>MTDRDPDPPKGREPGGWGGGDREGADGGAGTTSGPGSRPGDRGLPGDDCDLPALPEGIDIPDSPGQLSDEETLRRLLHDAVGVIPVPDVSLEVLREGIAARRRRRRQLLLSTVAAVGVLAIGAPAVLEATGNGGRRGNDQATGLAGESTAEGETVPSGGTDAGAEAYDGIGEPPLGGEHHGTDDGQAHQPDGTSGAVAETGAPYEGEITGIDSPRCSAGQLGAVSAVTEQPDAQGKVYGTIRVANVSAEPCRVSGSADDLAVLPAPGGTAGDVQIADRAEGDRATGLPTPDQAVAELVLPPGEAYEVRFAWVPSGSSALSTVCAVQADPTGLSTNAGAAPDPVSELEGGAAGAGGSDGPGSGGADGGSGGESPGVDQPSAGNGIGNGGGGDGDSPGGGSNGNGNGTPGSGGTDPSGGTSDPDPDPSDSTVVLRYTPPAGGPAVDIHLEGTCNGTVYRTGVLESPSTPAG</sequence>
<evidence type="ECO:0000313" key="3">
    <source>
        <dbReference type="EMBL" id="AKG43877.1"/>
    </source>
</evidence>
<dbReference type="HOGENOM" id="CLU_041425_0_0_11"/>
<feature type="compositionally biased region" description="Basic and acidic residues" evidence="1">
    <location>
        <begin position="1"/>
        <end position="13"/>
    </location>
</feature>
<gene>
    <name evidence="3" type="ORF">SXIM_24930</name>
</gene>
<keyword evidence="2" id="KW-1133">Transmembrane helix</keyword>
<evidence type="ECO:0000256" key="2">
    <source>
        <dbReference type="SAM" id="Phobius"/>
    </source>
</evidence>
<evidence type="ECO:0000313" key="4">
    <source>
        <dbReference type="Proteomes" id="UP000034034"/>
    </source>
</evidence>
<keyword evidence="2" id="KW-0472">Membrane</keyword>
<dbReference type="AlphaFoldDB" id="A0A0F7FTZ3"/>
<name>A0A0F7FTZ3_9ACTN</name>
<dbReference type="Proteomes" id="UP000034034">
    <property type="component" value="Chromosome"/>
</dbReference>
<dbReference type="EMBL" id="CP009922">
    <property type="protein sequence ID" value="AKG43877.1"/>
    <property type="molecule type" value="Genomic_DNA"/>
</dbReference>
<protein>
    <submittedName>
        <fullName evidence="3">Membrane protein</fullName>
    </submittedName>
</protein>
<dbReference type="RefSeq" id="WP_046723974.1">
    <property type="nucleotide sequence ID" value="NZ_CP009922.3"/>
</dbReference>
<feature type="region of interest" description="Disordered" evidence="1">
    <location>
        <begin position="128"/>
        <end position="200"/>
    </location>
</feature>
<dbReference type="PATRIC" id="fig|408015.6.peg.2535"/>
<dbReference type="KEGG" id="sxi:SXIM_24930"/>
<evidence type="ECO:0000256" key="1">
    <source>
        <dbReference type="SAM" id="MobiDB-lite"/>
    </source>
</evidence>